<dbReference type="CDD" id="cd00009">
    <property type="entry name" value="AAA"/>
    <property type="match status" value="1"/>
</dbReference>
<dbReference type="InterPro" id="IPR027417">
    <property type="entry name" value="P-loop_NTPase"/>
</dbReference>
<dbReference type="PANTHER" id="PTHR32039">
    <property type="entry name" value="MAGNESIUM-CHELATASE SUBUNIT CHLI"/>
    <property type="match status" value="1"/>
</dbReference>
<reference evidence="5" key="1">
    <citation type="submission" date="2020-10" db="EMBL/GenBank/DDBJ databases">
        <authorList>
            <person name="Gilroy R."/>
        </authorList>
    </citation>
    <scope>NUCLEOTIDE SEQUENCE</scope>
    <source>
        <strain evidence="5">ChiHile30-977</strain>
    </source>
</reference>
<dbReference type="SUPFAM" id="SSF54211">
    <property type="entry name" value="Ribosomal protein S5 domain 2-like"/>
    <property type="match status" value="1"/>
</dbReference>
<evidence type="ECO:0000256" key="2">
    <source>
        <dbReference type="ARBA" id="ARBA00022741"/>
    </source>
</evidence>
<evidence type="ECO:0000256" key="3">
    <source>
        <dbReference type="ARBA" id="ARBA00022840"/>
    </source>
</evidence>
<dbReference type="PANTHER" id="PTHR32039:SF7">
    <property type="entry name" value="COMPETENCE PROTEIN COMM"/>
    <property type="match status" value="1"/>
</dbReference>
<evidence type="ECO:0000259" key="4">
    <source>
        <dbReference type="SMART" id="SM00382"/>
    </source>
</evidence>
<dbReference type="SMART" id="SM00382">
    <property type="entry name" value="AAA"/>
    <property type="match status" value="1"/>
</dbReference>
<comment type="caution">
    <text evidence="5">The sequence shown here is derived from an EMBL/GenBank/DDBJ whole genome shotgun (WGS) entry which is preliminary data.</text>
</comment>
<evidence type="ECO:0000256" key="1">
    <source>
        <dbReference type="ARBA" id="ARBA00006354"/>
    </source>
</evidence>
<dbReference type="InterPro" id="IPR004482">
    <property type="entry name" value="Mg_chelat-rel"/>
</dbReference>
<proteinExistence type="inferred from homology"/>
<dbReference type="Pfam" id="PF13541">
    <property type="entry name" value="ChlI"/>
    <property type="match status" value="1"/>
</dbReference>
<protein>
    <submittedName>
        <fullName evidence="5">YifB family Mg chelatase-like AAA ATPase</fullName>
    </submittedName>
</protein>
<sequence>MLARVLSYALDGIDGYLVSVEANVSGGMPLFEIVGLPDAAVKESRERVRAALANSGFTMPFTRVVLNLAPAGTKKTGPVFDLPIALAILCASGQLSPAATEGIVFLGELSMGGELAAVRGALPVALSAGKAGYTRLLLPQQSAPEVSCVEGLTVYPAASLAEVARHLRGEAPIAPQPQQRYAEAVASQTGKDDLCLVAGQHMAKRALEIAAAGGHSLLMVGPPGTGKTMLARCLPSLLPDMTFAESLEVTRIHSAAGILPPGAGLLTQRPFRAPHHSASLAALVGGGKDAHPGEVTLATGGVLFLDELPEFPRNVLDGLRQPLEDGKVVIARAGARSEYPARAMLVASMNPCPCGYLGSRSRACRCTPQAVARYQGRVSGPLLDRIDLRVEVGEVAPEEIEQGNRETSAQVRARVNAARMLQQRRYAREGIYANAQLSASQLRRWAEPDAAGRALLAGAMRRWGLSMRGRDRVRKVARTIADLDGAERVEARHIAEALQYRAMETEA</sequence>
<evidence type="ECO:0000313" key="5">
    <source>
        <dbReference type="EMBL" id="HIQ63909.1"/>
    </source>
</evidence>
<dbReference type="PRINTS" id="PR01657">
    <property type="entry name" value="MCMFAMILY"/>
</dbReference>
<dbReference type="Pfam" id="PF01078">
    <property type="entry name" value="Mg_chelatase"/>
    <property type="match status" value="1"/>
</dbReference>
<evidence type="ECO:0000313" key="6">
    <source>
        <dbReference type="Proteomes" id="UP000886819"/>
    </source>
</evidence>
<dbReference type="Gene3D" id="3.30.230.10">
    <property type="match status" value="1"/>
</dbReference>
<dbReference type="InterPro" id="IPR000523">
    <property type="entry name" value="Mg_chelatse_chII-like_cat_dom"/>
</dbReference>
<dbReference type="EMBL" id="DVFI01000138">
    <property type="protein sequence ID" value="HIQ63909.1"/>
    <property type="molecule type" value="Genomic_DNA"/>
</dbReference>
<dbReference type="AlphaFoldDB" id="A0A9D0YY68"/>
<dbReference type="Proteomes" id="UP000886819">
    <property type="component" value="Unassembled WGS sequence"/>
</dbReference>
<feature type="domain" description="AAA+ ATPase" evidence="4">
    <location>
        <begin position="213"/>
        <end position="398"/>
    </location>
</feature>
<dbReference type="InterPro" id="IPR025158">
    <property type="entry name" value="Mg_chelat-rel_C"/>
</dbReference>
<keyword evidence="2" id="KW-0547">Nucleotide-binding</keyword>
<dbReference type="SUPFAM" id="SSF52540">
    <property type="entry name" value="P-loop containing nucleoside triphosphate hydrolases"/>
    <property type="match status" value="1"/>
</dbReference>
<accession>A0A9D0YY68</accession>
<dbReference type="InterPro" id="IPR003593">
    <property type="entry name" value="AAA+_ATPase"/>
</dbReference>
<dbReference type="GO" id="GO:0003677">
    <property type="term" value="F:DNA binding"/>
    <property type="evidence" value="ECO:0007669"/>
    <property type="project" value="InterPro"/>
</dbReference>
<dbReference type="InterPro" id="IPR001208">
    <property type="entry name" value="MCM_dom"/>
</dbReference>
<reference evidence="5" key="2">
    <citation type="journal article" date="2021" name="PeerJ">
        <title>Extensive microbial diversity within the chicken gut microbiome revealed by metagenomics and culture.</title>
        <authorList>
            <person name="Gilroy R."/>
            <person name="Ravi A."/>
            <person name="Getino M."/>
            <person name="Pursley I."/>
            <person name="Horton D.L."/>
            <person name="Alikhan N.F."/>
            <person name="Baker D."/>
            <person name="Gharbi K."/>
            <person name="Hall N."/>
            <person name="Watson M."/>
            <person name="Adriaenssens E.M."/>
            <person name="Foster-Nyarko E."/>
            <person name="Jarju S."/>
            <person name="Secka A."/>
            <person name="Antonio M."/>
            <person name="Oren A."/>
            <person name="Chaudhuri R.R."/>
            <person name="La Ragione R."/>
            <person name="Hildebrand F."/>
            <person name="Pallen M.J."/>
        </authorList>
    </citation>
    <scope>NUCLEOTIDE SEQUENCE</scope>
    <source>
        <strain evidence="5">ChiHile30-977</strain>
    </source>
</reference>
<dbReference type="NCBIfam" id="TIGR00368">
    <property type="entry name" value="YifB family Mg chelatase-like AAA ATPase"/>
    <property type="match status" value="1"/>
</dbReference>
<dbReference type="InterPro" id="IPR020568">
    <property type="entry name" value="Ribosomal_Su5_D2-typ_SF"/>
</dbReference>
<dbReference type="Pfam" id="PF13335">
    <property type="entry name" value="Mg_chelatase_C"/>
    <property type="match status" value="1"/>
</dbReference>
<dbReference type="GO" id="GO:0005524">
    <property type="term" value="F:ATP binding"/>
    <property type="evidence" value="ECO:0007669"/>
    <property type="project" value="UniProtKB-KW"/>
</dbReference>
<dbReference type="Gene3D" id="3.40.50.300">
    <property type="entry name" value="P-loop containing nucleotide triphosphate hydrolases"/>
    <property type="match status" value="1"/>
</dbReference>
<organism evidence="5 6">
    <name type="scientific">Candidatus Avichristensenella intestinipullorum</name>
    <dbReference type="NCBI Taxonomy" id="2840693"/>
    <lineage>
        <taxon>Bacteria</taxon>
        <taxon>Bacillati</taxon>
        <taxon>Bacillota</taxon>
        <taxon>Clostridia</taxon>
        <taxon>Candidatus Avichristensenella</taxon>
    </lineage>
</organism>
<comment type="similarity">
    <text evidence="1">Belongs to the Mg-chelatase subunits D/I family. ComM subfamily.</text>
</comment>
<name>A0A9D0YY68_9FIRM</name>
<gene>
    <name evidence="5" type="ORF">IAA66_10095</name>
</gene>
<dbReference type="InterPro" id="IPR045006">
    <property type="entry name" value="CHLI-like"/>
</dbReference>
<dbReference type="InterPro" id="IPR014721">
    <property type="entry name" value="Ribsml_uS5_D2-typ_fold_subgr"/>
</dbReference>
<keyword evidence="3" id="KW-0067">ATP-binding</keyword>